<organism evidence="2 3">
    <name type="scientific">Lentzea pudingi</name>
    <dbReference type="NCBI Taxonomy" id="1789439"/>
    <lineage>
        <taxon>Bacteria</taxon>
        <taxon>Bacillati</taxon>
        <taxon>Actinomycetota</taxon>
        <taxon>Actinomycetes</taxon>
        <taxon>Pseudonocardiales</taxon>
        <taxon>Pseudonocardiaceae</taxon>
        <taxon>Lentzea</taxon>
    </lineage>
</organism>
<sequence>MNVFSNYPDGITAEALTSIVASLSAEIASPFAPTEALTDGSAVARRNARMLARAAAGISPKYGVSLSQAAQEVTTPIRAVPVATTPMPDHAKKPKSRRARRKELRSQAVHRSRGTEAA</sequence>
<evidence type="ECO:0000313" key="3">
    <source>
        <dbReference type="Proteomes" id="UP000597656"/>
    </source>
</evidence>
<gene>
    <name evidence="2" type="ORF">GCM10011609_80140</name>
</gene>
<feature type="compositionally biased region" description="Basic residues" evidence="1">
    <location>
        <begin position="92"/>
        <end position="112"/>
    </location>
</feature>
<feature type="region of interest" description="Disordered" evidence="1">
    <location>
        <begin position="77"/>
        <end position="118"/>
    </location>
</feature>
<keyword evidence="3" id="KW-1185">Reference proteome</keyword>
<reference evidence="3" key="1">
    <citation type="journal article" date="2019" name="Int. J. Syst. Evol. Microbiol.">
        <title>The Global Catalogue of Microorganisms (GCM) 10K type strain sequencing project: providing services to taxonomists for standard genome sequencing and annotation.</title>
        <authorList>
            <consortium name="The Broad Institute Genomics Platform"/>
            <consortium name="The Broad Institute Genome Sequencing Center for Infectious Disease"/>
            <person name="Wu L."/>
            <person name="Ma J."/>
        </authorList>
    </citation>
    <scope>NUCLEOTIDE SEQUENCE [LARGE SCALE GENOMIC DNA]</scope>
    <source>
        <strain evidence="3">CGMCC 4.7319</strain>
    </source>
</reference>
<protein>
    <submittedName>
        <fullName evidence="2">Uncharacterized protein</fullName>
    </submittedName>
</protein>
<name>A0ABQ2ITM2_9PSEU</name>
<accession>A0ABQ2ITM2</accession>
<dbReference type="Proteomes" id="UP000597656">
    <property type="component" value="Unassembled WGS sequence"/>
</dbReference>
<dbReference type="EMBL" id="BMNC01000022">
    <property type="protein sequence ID" value="GGN25671.1"/>
    <property type="molecule type" value="Genomic_DNA"/>
</dbReference>
<dbReference type="RefSeq" id="WP_189160108.1">
    <property type="nucleotide sequence ID" value="NZ_BMNC01000022.1"/>
</dbReference>
<evidence type="ECO:0000256" key="1">
    <source>
        <dbReference type="SAM" id="MobiDB-lite"/>
    </source>
</evidence>
<comment type="caution">
    <text evidence="2">The sequence shown here is derived from an EMBL/GenBank/DDBJ whole genome shotgun (WGS) entry which is preliminary data.</text>
</comment>
<proteinExistence type="predicted"/>
<evidence type="ECO:0000313" key="2">
    <source>
        <dbReference type="EMBL" id="GGN25671.1"/>
    </source>
</evidence>